<dbReference type="Proteomes" id="UP000290288">
    <property type="component" value="Unassembled WGS sequence"/>
</dbReference>
<evidence type="ECO:0000313" key="2">
    <source>
        <dbReference type="Proteomes" id="UP000290288"/>
    </source>
</evidence>
<proteinExistence type="predicted"/>
<evidence type="ECO:0000313" key="1">
    <source>
        <dbReference type="EMBL" id="RXW17976.1"/>
    </source>
</evidence>
<name>A0A4Q2DG74_9AGAR</name>
<reference evidence="1 2" key="1">
    <citation type="submission" date="2019-01" db="EMBL/GenBank/DDBJ databases">
        <title>Draft genome sequence of Psathyrella aberdarensis IHI B618.</title>
        <authorList>
            <person name="Buettner E."/>
            <person name="Kellner H."/>
        </authorList>
    </citation>
    <scope>NUCLEOTIDE SEQUENCE [LARGE SCALE GENOMIC DNA]</scope>
    <source>
        <strain evidence="1 2">IHI B618</strain>
    </source>
</reference>
<dbReference type="AlphaFoldDB" id="A0A4Q2DG74"/>
<dbReference type="OrthoDB" id="2654423at2759"/>
<gene>
    <name evidence="1" type="ORF">EST38_g7891</name>
</gene>
<dbReference type="EMBL" id="SDEE01000299">
    <property type="protein sequence ID" value="RXW17976.1"/>
    <property type="molecule type" value="Genomic_DNA"/>
</dbReference>
<comment type="caution">
    <text evidence="1">The sequence shown here is derived from an EMBL/GenBank/DDBJ whole genome shotgun (WGS) entry which is preliminary data.</text>
</comment>
<protein>
    <submittedName>
        <fullName evidence="1">Uncharacterized protein</fullName>
    </submittedName>
</protein>
<keyword evidence="2" id="KW-1185">Reference proteome</keyword>
<sequence>MGRKILYFTEDEKKAAKRARDKRPQDYHQSILQPIPFWKRELERLEARLERYMKGMSAYDYVGAIVRRYRVNCDAAQLESAQATFGSLVSDIRRLAADVIQSHGCGEEMKRVKALDLQVLSLIRSLDDIECYVLLGELEEAYTQGRLIYLKL</sequence>
<organism evidence="1 2">
    <name type="scientific">Candolleomyces aberdarensis</name>
    <dbReference type="NCBI Taxonomy" id="2316362"/>
    <lineage>
        <taxon>Eukaryota</taxon>
        <taxon>Fungi</taxon>
        <taxon>Dikarya</taxon>
        <taxon>Basidiomycota</taxon>
        <taxon>Agaricomycotina</taxon>
        <taxon>Agaricomycetes</taxon>
        <taxon>Agaricomycetidae</taxon>
        <taxon>Agaricales</taxon>
        <taxon>Agaricineae</taxon>
        <taxon>Psathyrellaceae</taxon>
        <taxon>Candolleomyces</taxon>
    </lineage>
</organism>
<accession>A0A4Q2DG74</accession>